<dbReference type="Gene3D" id="2.160.20.120">
    <property type="match status" value="1"/>
</dbReference>
<dbReference type="InterPro" id="IPR021255">
    <property type="entry name" value="DUF2807"/>
</dbReference>
<dbReference type="EMBL" id="JAUJEA010000005">
    <property type="protein sequence ID" value="MDN5202896.1"/>
    <property type="molecule type" value="Genomic_DNA"/>
</dbReference>
<evidence type="ECO:0000313" key="2">
    <source>
        <dbReference type="EMBL" id="MDN5202896.1"/>
    </source>
</evidence>
<dbReference type="Proteomes" id="UP001172082">
    <property type="component" value="Unassembled WGS sequence"/>
</dbReference>
<name>A0ABT8KQ68_9BACT</name>
<reference evidence="2" key="1">
    <citation type="submission" date="2023-06" db="EMBL/GenBank/DDBJ databases">
        <title>Genomic of Parafulvivirga corallium.</title>
        <authorList>
            <person name="Wang G."/>
        </authorList>
    </citation>
    <scope>NUCLEOTIDE SEQUENCE</scope>
    <source>
        <strain evidence="2">BMA10</strain>
    </source>
</reference>
<dbReference type="Pfam" id="PF10988">
    <property type="entry name" value="DUF2807"/>
    <property type="match status" value="1"/>
</dbReference>
<accession>A0ABT8KQ68</accession>
<dbReference type="PROSITE" id="PS51257">
    <property type="entry name" value="PROKAR_LIPOPROTEIN"/>
    <property type="match status" value="1"/>
</dbReference>
<organism evidence="2 3">
    <name type="scientific">Splendidivirga corallicola</name>
    <dbReference type="NCBI Taxonomy" id="3051826"/>
    <lineage>
        <taxon>Bacteria</taxon>
        <taxon>Pseudomonadati</taxon>
        <taxon>Bacteroidota</taxon>
        <taxon>Cytophagia</taxon>
        <taxon>Cytophagales</taxon>
        <taxon>Splendidivirgaceae</taxon>
        <taxon>Splendidivirga</taxon>
    </lineage>
</organism>
<keyword evidence="3" id="KW-1185">Reference proteome</keyword>
<evidence type="ECO:0000313" key="3">
    <source>
        <dbReference type="Proteomes" id="UP001172082"/>
    </source>
</evidence>
<comment type="caution">
    <text evidence="2">The sequence shown here is derived from an EMBL/GenBank/DDBJ whole genome shotgun (WGS) entry which is preliminary data.</text>
</comment>
<protein>
    <submittedName>
        <fullName evidence="2">Head GIN domain-containing protein</fullName>
    </submittedName>
</protein>
<feature type="domain" description="Putative auto-transporter adhesin head GIN" evidence="1">
    <location>
        <begin position="46"/>
        <end position="231"/>
    </location>
</feature>
<gene>
    <name evidence="2" type="ORF">QQ008_16010</name>
</gene>
<dbReference type="RefSeq" id="WP_346752915.1">
    <property type="nucleotide sequence ID" value="NZ_JAUJEA010000005.1"/>
</dbReference>
<sequence>MKRFIYRIFVYLNLLVFTASCNDPDSFDCVKKTGEVIEEERILETFTKLVIHHDINVSLLNGDNQKVIVKAGENLMSKISLEVEGNELVIRNNNTCNWTRSYGGIDVFVTSNDLTYIKSSGSGNINSVDTYHIEKQLNIECKDGSGDFNLDVSGNKLVVVNNSLANINLSGSITNLTVGYYYNYGRCHARDLVAQNIFINHLGVNDILVKSNNKIRGNIESTGNVIYYGNANDVKMNITGTGQLIKM</sequence>
<proteinExistence type="predicted"/>
<evidence type="ECO:0000259" key="1">
    <source>
        <dbReference type="Pfam" id="PF10988"/>
    </source>
</evidence>